<proteinExistence type="predicted"/>
<name>A0A5E4QH14_9NEOP</name>
<accession>A0A5E4QH14</accession>
<evidence type="ECO:0000256" key="1">
    <source>
        <dbReference type="SAM" id="MobiDB-lite"/>
    </source>
</evidence>
<dbReference type="AlphaFoldDB" id="A0A5E4QH14"/>
<dbReference type="EMBL" id="FZQP02002669">
    <property type="protein sequence ID" value="VVC96321.1"/>
    <property type="molecule type" value="Genomic_DNA"/>
</dbReference>
<sequence>MTWRSPSPVCRAWTITSRGWIVHCAVDSIPWTRSNCGKSCRLRRTRCANGANCYRRTICWTNSWQPWRRGDLLSRLLAALPGQSTSSHGASPAAIPNADTLRTCP</sequence>
<protein>
    <submittedName>
        <fullName evidence="2">Uncharacterized protein</fullName>
    </submittedName>
</protein>
<evidence type="ECO:0000313" key="3">
    <source>
        <dbReference type="Proteomes" id="UP000324832"/>
    </source>
</evidence>
<dbReference type="Proteomes" id="UP000324832">
    <property type="component" value="Unassembled WGS sequence"/>
</dbReference>
<feature type="region of interest" description="Disordered" evidence="1">
    <location>
        <begin position="82"/>
        <end position="105"/>
    </location>
</feature>
<organism evidence="2 3">
    <name type="scientific">Leptidea sinapis</name>
    <dbReference type="NCBI Taxonomy" id="189913"/>
    <lineage>
        <taxon>Eukaryota</taxon>
        <taxon>Metazoa</taxon>
        <taxon>Ecdysozoa</taxon>
        <taxon>Arthropoda</taxon>
        <taxon>Hexapoda</taxon>
        <taxon>Insecta</taxon>
        <taxon>Pterygota</taxon>
        <taxon>Neoptera</taxon>
        <taxon>Endopterygota</taxon>
        <taxon>Lepidoptera</taxon>
        <taxon>Glossata</taxon>
        <taxon>Ditrysia</taxon>
        <taxon>Papilionoidea</taxon>
        <taxon>Pieridae</taxon>
        <taxon>Dismorphiinae</taxon>
        <taxon>Leptidea</taxon>
    </lineage>
</organism>
<keyword evidence="3" id="KW-1185">Reference proteome</keyword>
<evidence type="ECO:0000313" key="2">
    <source>
        <dbReference type="EMBL" id="VVC96321.1"/>
    </source>
</evidence>
<reference evidence="2 3" key="1">
    <citation type="submission" date="2017-07" db="EMBL/GenBank/DDBJ databases">
        <authorList>
            <person name="Talla V."/>
            <person name="Backstrom N."/>
        </authorList>
    </citation>
    <scope>NUCLEOTIDE SEQUENCE [LARGE SCALE GENOMIC DNA]</scope>
</reference>
<gene>
    <name evidence="2" type="ORF">LSINAPIS_LOCUS7849</name>
</gene>